<feature type="compositionally biased region" description="Basic residues" evidence="1">
    <location>
        <begin position="40"/>
        <end position="50"/>
    </location>
</feature>
<evidence type="ECO:0000256" key="1">
    <source>
        <dbReference type="SAM" id="MobiDB-lite"/>
    </source>
</evidence>
<reference evidence="2" key="1">
    <citation type="submission" date="2021-02" db="EMBL/GenBank/DDBJ databases">
        <authorList>
            <person name="Nowell W R."/>
        </authorList>
    </citation>
    <scope>NUCLEOTIDE SEQUENCE</scope>
</reference>
<gene>
    <name evidence="2" type="ORF">GPM918_LOCUS42710</name>
    <name evidence="3" type="ORF">SRO942_LOCUS44013</name>
</gene>
<dbReference type="Proteomes" id="UP000681722">
    <property type="component" value="Unassembled WGS sequence"/>
</dbReference>
<sequence length="502" mass="57960">MRSPRSKNVVYEKTYYEKKKLKRTQSKVFNKKCKEQHATAKAKWRLKKKQQQPTAQTPVSQTPTTPITSMCKQEGLKRRRANTLKLKTEIEKLRATVQLLTNKNKKLKVPLTVLHQQFELETNIDIDYDTFCRHVPEHIVKPSHDGWGTCLCISCLNPQMKYEKLYHLKQKNQVVRTHLDGYPCDLSEIVKDEQKTNEFKENLMKLDKENFNVIYCEWQKKKLPNCVALVSTKVTETQTIHNFLKKFIAEIGILANHVHKIREQYRAAKQAKEEAKGNDSVATIQLDWSENYHLQQTREEKGAFYYEQHIALQTGHVWLKDGTFSFGSISDDINHMAEAAWAGIQSLLKHLVEDLEITSINIISDSPISQYRNKTMFYLMKTFAISRKIKMKWIFLESGHGKGVADAFGASLKRMFDETVNFKPDESFSNASDLVNAIKDQTAIKLYLYDKSDIENVKKSLPKLETVKGTASLHEITVSSDHGTMYGKDVSSDKDKLLKVKF</sequence>
<dbReference type="PANTHER" id="PTHR46601:SF1">
    <property type="entry name" value="ADF-H DOMAIN-CONTAINING PROTEIN"/>
    <property type="match status" value="1"/>
</dbReference>
<feature type="compositionally biased region" description="Polar residues" evidence="1">
    <location>
        <begin position="53"/>
        <end position="67"/>
    </location>
</feature>
<proteinExistence type="predicted"/>
<evidence type="ECO:0000313" key="3">
    <source>
        <dbReference type="EMBL" id="CAF4484672.1"/>
    </source>
</evidence>
<accession>A0A816B417</accession>
<keyword evidence="4" id="KW-1185">Reference proteome</keyword>
<feature type="region of interest" description="Disordered" evidence="1">
    <location>
        <begin position="40"/>
        <end position="67"/>
    </location>
</feature>
<dbReference type="PANTHER" id="PTHR46601">
    <property type="entry name" value="ULP_PROTEASE DOMAIN-CONTAINING PROTEIN"/>
    <property type="match status" value="1"/>
</dbReference>
<dbReference type="Proteomes" id="UP000663829">
    <property type="component" value="Unassembled WGS sequence"/>
</dbReference>
<evidence type="ECO:0000313" key="4">
    <source>
        <dbReference type="Proteomes" id="UP000663829"/>
    </source>
</evidence>
<protein>
    <submittedName>
        <fullName evidence="2">Uncharacterized protein</fullName>
    </submittedName>
</protein>
<dbReference type="EMBL" id="CAJNOQ010036713">
    <property type="protein sequence ID" value="CAF1605264.1"/>
    <property type="molecule type" value="Genomic_DNA"/>
</dbReference>
<dbReference type="EMBL" id="CAJOBC010103264">
    <property type="protein sequence ID" value="CAF4484672.1"/>
    <property type="molecule type" value="Genomic_DNA"/>
</dbReference>
<name>A0A816B417_9BILA</name>
<organism evidence="2 4">
    <name type="scientific">Didymodactylos carnosus</name>
    <dbReference type="NCBI Taxonomy" id="1234261"/>
    <lineage>
        <taxon>Eukaryota</taxon>
        <taxon>Metazoa</taxon>
        <taxon>Spiralia</taxon>
        <taxon>Gnathifera</taxon>
        <taxon>Rotifera</taxon>
        <taxon>Eurotatoria</taxon>
        <taxon>Bdelloidea</taxon>
        <taxon>Philodinida</taxon>
        <taxon>Philodinidae</taxon>
        <taxon>Didymodactylos</taxon>
    </lineage>
</organism>
<evidence type="ECO:0000313" key="2">
    <source>
        <dbReference type="EMBL" id="CAF1605264.1"/>
    </source>
</evidence>
<dbReference type="AlphaFoldDB" id="A0A816B417"/>
<comment type="caution">
    <text evidence="2">The sequence shown here is derived from an EMBL/GenBank/DDBJ whole genome shotgun (WGS) entry which is preliminary data.</text>
</comment>
<dbReference type="OrthoDB" id="6357684at2759"/>